<name>A0ABR2DCZ3_9ROSI</name>
<evidence type="ECO:0000313" key="3">
    <source>
        <dbReference type="Proteomes" id="UP001472677"/>
    </source>
</evidence>
<sequence length="205" mass="22252">MLSGTLGKVASGKDVAILGSRFAVLQDAHTEDHMDADTVADFQAEIERIDTDMGKGEGIVKFSMARDISETGVRSATYRKSNPERQGRHVVNIDHTEPSIDVIPLIEGSEIAIDSHELENSAGAHRVLSVRENFEEAIPDWIQSTTNQLQAVAYPSRDRLGRENVMEEDGREADSPRVLLGSKGDLIGGLGGTDKRNGDKGLSLQ</sequence>
<protein>
    <submittedName>
        <fullName evidence="2">Uncharacterized protein</fullName>
    </submittedName>
</protein>
<organism evidence="2 3">
    <name type="scientific">Hibiscus sabdariffa</name>
    <name type="common">roselle</name>
    <dbReference type="NCBI Taxonomy" id="183260"/>
    <lineage>
        <taxon>Eukaryota</taxon>
        <taxon>Viridiplantae</taxon>
        <taxon>Streptophyta</taxon>
        <taxon>Embryophyta</taxon>
        <taxon>Tracheophyta</taxon>
        <taxon>Spermatophyta</taxon>
        <taxon>Magnoliopsida</taxon>
        <taxon>eudicotyledons</taxon>
        <taxon>Gunneridae</taxon>
        <taxon>Pentapetalae</taxon>
        <taxon>rosids</taxon>
        <taxon>malvids</taxon>
        <taxon>Malvales</taxon>
        <taxon>Malvaceae</taxon>
        <taxon>Malvoideae</taxon>
        <taxon>Hibiscus</taxon>
    </lineage>
</organism>
<keyword evidence="3" id="KW-1185">Reference proteome</keyword>
<dbReference type="EMBL" id="JBBPBM010000030">
    <property type="protein sequence ID" value="KAK8535576.1"/>
    <property type="molecule type" value="Genomic_DNA"/>
</dbReference>
<gene>
    <name evidence="2" type="ORF">V6N12_057092</name>
</gene>
<evidence type="ECO:0000313" key="2">
    <source>
        <dbReference type="EMBL" id="KAK8535576.1"/>
    </source>
</evidence>
<accession>A0ABR2DCZ3</accession>
<evidence type="ECO:0000256" key="1">
    <source>
        <dbReference type="SAM" id="MobiDB-lite"/>
    </source>
</evidence>
<comment type="caution">
    <text evidence="2">The sequence shown here is derived from an EMBL/GenBank/DDBJ whole genome shotgun (WGS) entry which is preliminary data.</text>
</comment>
<proteinExistence type="predicted"/>
<dbReference type="Proteomes" id="UP001472677">
    <property type="component" value="Unassembled WGS sequence"/>
</dbReference>
<reference evidence="2 3" key="1">
    <citation type="journal article" date="2024" name="G3 (Bethesda)">
        <title>Genome assembly of Hibiscus sabdariffa L. provides insights into metabolisms of medicinal natural products.</title>
        <authorList>
            <person name="Kim T."/>
        </authorList>
    </citation>
    <scope>NUCLEOTIDE SEQUENCE [LARGE SCALE GENOMIC DNA]</scope>
    <source>
        <strain evidence="2">TK-2024</strain>
        <tissue evidence="2">Old leaves</tissue>
    </source>
</reference>
<feature type="region of interest" description="Disordered" evidence="1">
    <location>
        <begin position="161"/>
        <end position="205"/>
    </location>
</feature>